<comment type="caution">
    <text evidence="2">The sequence shown here is derived from an EMBL/GenBank/DDBJ whole genome shotgun (WGS) entry which is preliminary data.</text>
</comment>
<keyword evidence="1" id="KW-1133">Transmembrane helix</keyword>
<evidence type="ECO:0000256" key="1">
    <source>
        <dbReference type="SAM" id="Phobius"/>
    </source>
</evidence>
<organism evidence="2 3">
    <name type="scientific">Dreissena polymorpha</name>
    <name type="common">Zebra mussel</name>
    <name type="synonym">Mytilus polymorpha</name>
    <dbReference type="NCBI Taxonomy" id="45954"/>
    <lineage>
        <taxon>Eukaryota</taxon>
        <taxon>Metazoa</taxon>
        <taxon>Spiralia</taxon>
        <taxon>Lophotrochozoa</taxon>
        <taxon>Mollusca</taxon>
        <taxon>Bivalvia</taxon>
        <taxon>Autobranchia</taxon>
        <taxon>Heteroconchia</taxon>
        <taxon>Euheterodonta</taxon>
        <taxon>Imparidentia</taxon>
        <taxon>Neoheterodontei</taxon>
        <taxon>Myida</taxon>
        <taxon>Dreissenoidea</taxon>
        <taxon>Dreissenidae</taxon>
        <taxon>Dreissena</taxon>
    </lineage>
</organism>
<evidence type="ECO:0000313" key="3">
    <source>
        <dbReference type="Proteomes" id="UP000828390"/>
    </source>
</evidence>
<keyword evidence="1" id="KW-0472">Membrane</keyword>
<evidence type="ECO:0000313" key="2">
    <source>
        <dbReference type="EMBL" id="KAH3690411.1"/>
    </source>
</evidence>
<accession>A0A9D3XZZ5</accession>
<gene>
    <name evidence="2" type="ORF">DPMN_193469</name>
</gene>
<dbReference type="AlphaFoldDB" id="A0A9D3XZZ5"/>
<proteinExistence type="predicted"/>
<protein>
    <submittedName>
        <fullName evidence="2">Uncharacterized protein</fullName>
    </submittedName>
</protein>
<dbReference type="EMBL" id="JAIWYP010000065">
    <property type="protein sequence ID" value="KAH3690411.1"/>
    <property type="molecule type" value="Genomic_DNA"/>
</dbReference>
<reference evidence="2" key="2">
    <citation type="submission" date="2020-11" db="EMBL/GenBank/DDBJ databases">
        <authorList>
            <person name="McCartney M.A."/>
            <person name="Auch B."/>
            <person name="Kono T."/>
            <person name="Mallez S."/>
            <person name="Becker A."/>
            <person name="Gohl D.M."/>
            <person name="Silverstein K.A.T."/>
            <person name="Koren S."/>
            <person name="Bechman K.B."/>
            <person name="Herman A."/>
            <person name="Abrahante J.E."/>
            <person name="Garbe J."/>
        </authorList>
    </citation>
    <scope>NUCLEOTIDE SEQUENCE</scope>
    <source>
        <strain evidence="2">Duluth1</strain>
        <tissue evidence="2">Whole animal</tissue>
    </source>
</reference>
<keyword evidence="1" id="KW-0812">Transmembrane</keyword>
<feature type="transmembrane region" description="Helical" evidence="1">
    <location>
        <begin position="6"/>
        <end position="31"/>
    </location>
</feature>
<reference evidence="2" key="1">
    <citation type="journal article" date="2019" name="bioRxiv">
        <title>The Genome of the Zebra Mussel, Dreissena polymorpha: A Resource for Invasive Species Research.</title>
        <authorList>
            <person name="McCartney M.A."/>
            <person name="Auch B."/>
            <person name="Kono T."/>
            <person name="Mallez S."/>
            <person name="Zhang Y."/>
            <person name="Obille A."/>
            <person name="Becker A."/>
            <person name="Abrahante J.E."/>
            <person name="Garbe J."/>
            <person name="Badalamenti J.P."/>
            <person name="Herman A."/>
            <person name="Mangelson H."/>
            <person name="Liachko I."/>
            <person name="Sullivan S."/>
            <person name="Sone E.D."/>
            <person name="Koren S."/>
            <person name="Silverstein K.A.T."/>
            <person name="Beckman K.B."/>
            <person name="Gohl D.M."/>
        </authorList>
    </citation>
    <scope>NUCLEOTIDE SEQUENCE</scope>
    <source>
        <strain evidence="2">Duluth1</strain>
        <tissue evidence="2">Whole animal</tissue>
    </source>
</reference>
<dbReference type="Proteomes" id="UP000828390">
    <property type="component" value="Unassembled WGS sequence"/>
</dbReference>
<sequence>MLPTMIAHVLVALVSGIIIIGVTIKVCWCWVCWIPAYKGWAVGIQSRITGCSLCLNLRAFCCTCSLNLLYAGFKLCLSSTDILYF</sequence>
<keyword evidence="3" id="KW-1185">Reference proteome</keyword>
<name>A0A9D3XZZ5_DREPO</name>